<evidence type="ECO:0000313" key="2">
    <source>
        <dbReference type="Proteomes" id="UP000024635"/>
    </source>
</evidence>
<reference evidence="2" key="1">
    <citation type="journal article" date="2015" name="Nat. Genet.">
        <title>The genome and transcriptome of the zoonotic hookworm Ancylostoma ceylanicum identify infection-specific gene families.</title>
        <authorList>
            <person name="Schwarz E.M."/>
            <person name="Hu Y."/>
            <person name="Antoshechkin I."/>
            <person name="Miller M.M."/>
            <person name="Sternberg P.W."/>
            <person name="Aroian R.V."/>
        </authorList>
    </citation>
    <scope>NUCLEOTIDE SEQUENCE</scope>
    <source>
        <strain evidence="2">HY135</strain>
    </source>
</reference>
<protein>
    <submittedName>
        <fullName evidence="1">Uncharacterized protein</fullName>
    </submittedName>
</protein>
<keyword evidence="2" id="KW-1185">Reference proteome</keyword>
<dbReference type="AlphaFoldDB" id="A0A016SDP1"/>
<comment type="caution">
    <text evidence="1">The sequence shown here is derived from an EMBL/GenBank/DDBJ whole genome shotgun (WGS) entry which is preliminary data.</text>
</comment>
<evidence type="ECO:0000313" key="1">
    <source>
        <dbReference type="EMBL" id="EYB88482.1"/>
    </source>
</evidence>
<organism evidence="1 2">
    <name type="scientific">Ancylostoma ceylanicum</name>
    <dbReference type="NCBI Taxonomy" id="53326"/>
    <lineage>
        <taxon>Eukaryota</taxon>
        <taxon>Metazoa</taxon>
        <taxon>Ecdysozoa</taxon>
        <taxon>Nematoda</taxon>
        <taxon>Chromadorea</taxon>
        <taxon>Rhabditida</taxon>
        <taxon>Rhabditina</taxon>
        <taxon>Rhabditomorpha</taxon>
        <taxon>Strongyloidea</taxon>
        <taxon>Ancylostomatidae</taxon>
        <taxon>Ancylostomatinae</taxon>
        <taxon>Ancylostoma</taxon>
    </lineage>
</organism>
<gene>
    <name evidence="1" type="primary">Acey_s0246.g36</name>
    <name evidence="1" type="ORF">Y032_0246g36</name>
</gene>
<dbReference type="Proteomes" id="UP000024635">
    <property type="component" value="Unassembled WGS sequence"/>
</dbReference>
<accession>A0A016SDP1</accession>
<sequence>MSRNGSFRTKLITTTATRRFRTHLPLLLDCLPVCCFASAPSVSTTEALVEASTNVLIAVHYLVKGVLQTAIYPDQDKTLNTSL</sequence>
<proteinExistence type="predicted"/>
<dbReference type="EMBL" id="JARK01001582">
    <property type="protein sequence ID" value="EYB88482.1"/>
    <property type="molecule type" value="Genomic_DNA"/>
</dbReference>
<name>A0A016SDP1_9BILA</name>